<dbReference type="Gene3D" id="3.90.180.10">
    <property type="entry name" value="Medium-chain alcohol dehydrogenases, catalytic domain"/>
    <property type="match status" value="1"/>
</dbReference>
<keyword evidence="1" id="KW-0560">Oxidoreductase</keyword>
<evidence type="ECO:0000256" key="1">
    <source>
        <dbReference type="ARBA" id="ARBA00023002"/>
    </source>
</evidence>
<keyword evidence="4" id="KW-1185">Reference proteome</keyword>
<accession>A0A917UCG7</accession>
<dbReference type="InterPro" id="IPR020843">
    <property type="entry name" value="ER"/>
</dbReference>
<organism evidence="3 4">
    <name type="scientific">Dactylosporangium sucinum</name>
    <dbReference type="NCBI Taxonomy" id="1424081"/>
    <lineage>
        <taxon>Bacteria</taxon>
        <taxon>Bacillati</taxon>
        <taxon>Actinomycetota</taxon>
        <taxon>Actinomycetes</taxon>
        <taxon>Micromonosporales</taxon>
        <taxon>Micromonosporaceae</taxon>
        <taxon>Dactylosporangium</taxon>
    </lineage>
</organism>
<dbReference type="AlphaFoldDB" id="A0A917UCG7"/>
<dbReference type="SMART" id="SM00829">
    <property type="entry name" value="PKS_ER"/>
    <property type="match status" value="1"/>
</dbReference>
<sequence length="332" mass="35597">MTMASMVLRSRPTGLPTPENFDLVEGDLPRVVPGAALVENRYLSVDPYMRQLMDDGWALGEPFEGRSVGRVLESADPRLAVGDVVFHRGGWRTHALVDANDPQVRVLPEMDGVSLSMHLGILGGTGLTAYVGLVKIARLEQGETVFISAAAGGVGTAAGQLARMLGAGRVIGSTGSAAKARYLVEELGFDEAFNYRDAPVVDQLRAAAPDGIHVYLDNVGGDHLEAAIGSLVDHGRIAWCGAIAQYQTDSPPAAPRNLYDIAGKSLRLEGYLVREYGYLQQEWTDLVVPRLRSGQFVATETIIEGFDHIVDAFVGLLRGDNVGKMIVSVEPS</sequence>
<dbReference type="InterPro" id="IPR011032">
    <property type="entry name" value="GroES-like_sf"/>
</dbReference>
<reference evidence="3" key="1">
    <citation type="journal article" date="2014" name="Int. J. Syst. Evol. Microbiol.">
        <title>Complete genome sequence of Corynebacterium casei LMG S-19264T (=DSM 44701T), isolated from a smear-ripened cheese.</title>
        <authorList>
            <consortium name="US DOE Joint Genome Institute (JGI-PGF)"/>
            <person name="Walter F."/>
            <person name="Albersmeier A."/>
            <person name="Kalinowski J."/>
            <person name="Ruckert C."/>
        </authorList>
    </citation>
    <scope>NUCLEOTIDE SEQUENCE</scope>
    <source>
        <strain evidence="3">JCM 19831</strain>
    </source>
</reference>
<dbReference type="PANTHER" id="PTHR43205">
    <property type="entry name" value="PROSTAGLANDIN REDUCTASE"/>
    <property type="match status" value="1"/>
</dbReference>
<reference evidence="3" key="2">
    <citation type="submission" date="2020-09" db="EMBL/GenBank/DDBJ databases">
        <authorList>
            <person name="Sun Q."/>
            <person name="Ohkuma M."/>
        </authorList>
    </citation>
    <scope>NUCLEOTIDE SEQUENCE</scope>
    <source>
        <strain evidence="3">JCM 19831</strain>
    </source>
</reference>
<evidence type="ECO:0000313" key="3">
    <source>
        <dbReference type="EMBL" id="GGM68591.1"/>
    </source>
</evidence>
<name>A0A917UCG7_9ACTN</name>
<dbReference type="EMBL" id="BMPI01000057">
    <property type="protein sequence ID" value="GGM68591.1"/>
    <property type="molecule type" value="Genomic_DNA"/>
</dbReference>
<dbReference type="Pfam" id="PF16884">
    <property type="entry name" value="ADH_N_2"/>
    <property type="match status" value="1"/>
</dbReference>
<evidence type="ECO:0000313" key="4">
    <source>
        <dbReference type="Proteomes" id="UP000642070"/>
    </source>
</evidence>
<evidence type="ECO:0000259" key="2">
    <source>
        <dbReference type="SMART" id="SM00829"/>
    </source>
</evidence>
<dbReference type="CDD" id="cd05288">
    <property type="entry name" value="PGDH"/>
    <property type="match status" value="1"/>
</dbReference>
<dbReference type="InterPro" id="IPR036291">
    <property type="entry name" value="NAD(P)-bd_dom_sf"/>
</dbReference>
<comment type="caution">
    <text evidence="3">The sequence shown here is derived from an EMBL/GenBank/DDBJ whole genome shotgun (WGS) entry which is preliminary data.</text>
</comment>
<dbReference type="FunFam" id="3.40.50.720:FF:000121">
    <property type="entry name" value="Prostaglandin reductase 2"/>
    <property type="match status" value="1"/>
</dbReference>
<dbReference type="InterPro" id="IPR013149">
    <property type="entry name" value="ADH-like_C"/>
</dbReference>
<dbReference type="SUPFAM" id="SSF50129">
    <property type="entry name" value="GroES-like"/>
    <property type="match status" value="1"/>
</dbReference>
<dbReference type="Proteomes" id="UP000642070">
    <property type="component" value="Unassembled WGS sequence"/>
</dbReference>
<dbReference type="SUPFAM" id="SSF51735">
    <property type="entry name" value="NAD(P)-binding Rossmann-fold domains"/>
    <property type="match status" value="1"/>
</dbReference>
<feature type="domain" description="Enoyl reductase (ER)" evidence="2">
    <location>
        <begin position="16"/>
        <end position="327"/>
    </location>
</feature>
<dbReference type="GO" id="GO:0016628">
    <property type="term" value="F:oxidoreductase activity, acting on the CH-CH group of donors, NAD or NADP as acceptor"/>
    <property type="evidence" value="ECO:0007669"/>
    <property type="project" value="InterPro"/>
</dbReference>
<proteinExistence type="predicted"/>
<dbReference type="Gene3D" id="3.40.50.720">
    <property type="entry name" value="NAD(P)-binding Rossmann-like Domain"/>
    <property type="match status" value="1"/>
</dbReference>
<dbReference type="InterPro" id="IPR041694">
    <property type="entry name" value="ADH_N_2"/>
</dbReference>
<gene>
    <name evidence="3" type="ORF">GCM10007977_082960</name>
</gene>
<dbReference type="PANTHER" id="PTHR43205:SF7">
    <property type="entry name" value="PROSTAGLANDIN REDUCTASE 1"/>
    <property type="match status" value="1"/>
</dbReference>
<dbReference type="InterPro" id="IPR045010">
    <property type="entry name" value="MDR_fam"/>
</dbReference>
<protein>
    <submittedName>
        <fullName evidence="3">NADP-dependent oxidoreductase</fullName>
    </submittedName>
</protein>
<dbReference type="Pfam" id="PF00107">
    <property type="entry name" value="ADH_zinc_N"/>
    <property type="match status" value="1"/>
</dbReference>